<dbReference type="OrthoDB" id="273345at2759"/>
<proteinExistence type="predicted"/>
<evidence type="ECO:0000313" key="4">
    <source>
        <dbReference type="Proteomes" id="UP000664859"/>
    </source>
</evidence>
<name>A0A836CNU3_9STRA</name>
<accession>A0A836CNU3</accession>
<dbReference type="InterPro" id="IPR019446">
    <property type="entry name" value="BMT5-like"/>
</dbReference>
<evidence type="ECO:0000313" key="3">
    <source>
        <dbReference type="EMBL" id="KAG5192083.1"/>
    </source>
</evidence>
<comment type="caution">
    <text evidence="3">The sequence shown here is derived from an EMBL/GenBank/DDBJ whole genome shotgun (WGS) entry which is preliminary data.</text>
</comment>
<feature type="compositionally biased region" description="Basic and acidic residues" evidence="1">
    <location>
        <begin position="40"/>
        <end position="53"/>
    </location>
</feature>
<dbReference type="AlphaFoldDB" id="A0A836CNU3"/>
<dbReference type="Proteomes" id="UP000664859">
    <property type="component" value="Unassembled WGS sequence"/>
</dbReference>
<evidence type="ECO:0000259" key="2">
    <source>
        <dbReference type="Pfam" id="PF10354"/>
    </source>
</evidence>
<sequence length="518" mass="55788">MQAVLDELTSQGVTVLHNVDATLLGPEAHQRGTSSCSRPECTRTEHPHSEQQPKHHTGNGSDECSGCTADEPVATDAYQEIRSTLFDAIIFQFPHTHGGKMKIGQQRILLEAFFRSASALLQHYALQDAQSAQTSGGKLIATVIAAVTVKCSTSQVHICSLHLMGCSADALYFEVIELAARAGLVLKEARRFEDEEWALHGYRSKGYRATGARSFRVEHSVTHVFVLEGQGIPCAEAHEHIHEVSFFCGSVGLVRQMLVTQQKDAAEEQQTLVSAALKHLDNGGVSSDIEVARLCAPSFDEAHFREIVLETAQGAVTSDAITFRELYVEPVGGNPGRTGRCNDSVRASNELPGVSLHGSSVTPSHRQESSDHGNDSASGVHAASPEPCVQLVAEDRSGPHATNPKVGGTASKMGDLPQEGAADSVSFRALHMSPRSPPPAPLSLVAWRRRPGDGPCSPKSDVEQPHAAFTDAERRVKLGYKIAYCAEGMDMALSRERSVQLMLACRSRLETAMGIAYV</sequence>
<dbReference type="Pfam" id="PF10354">
    <property type="entry name" value="BMT5-like"/>
    <property type="match status" value="1"/>
</dbReference>
<reference evidence="3" key="1">
    <citation type="submission" date="2021-02" db="EMBL/GenBank/DDBJ databases">
        <title>First Annotated Genome of the Yellow-green Alga Tribonema minus.</title>
        <authorList>
            <person name="Mahan K.M."/>
        </authorList>
    </citation>
    <scope>NUCLEOTIDE SEQUENCE</scope>
    <source>
        <strain evidence="3">UTEX B ZZ1240</strain>
    </source>
</reference>
<dbReference type="GO" id="GO:0070475">
    <property type="term" value="P:rRNA base methylation"/>
    <property type="evidence" value="ECO:0007669"/>
    <property type="project" value="InterPro"/>
</dbReference>
<organism evidence="3 4">
    <name type="scientific">Tribonema minus</name>
    <dbReference type="NCBI Taxonomy" id="303371"/>
    <lineage>
        <taxon>Eukaryota</taxon>
        <taxon>Sar</taxon>
        <taxon>Stramenopiles</taxon>
        <taxon>Ochrophyta</taxon>
        <taxon>PX clade</taxon>
        <taxon>Xanthophyceae</taxon>
        <taxon>Tribonematales</taxon>
        <taxon>Tribonemataceae</taxon>
        <taxon>Tribonema</taxon>
    </lineage>
</organism>
<gene>
    <name evidence="3" type="ORF">JKP88DRAFT_266365</name>
</gene>
<feature type="region of interest" description="Disordered" evidence="1">
    <location>
        <begin position="334"/>
        <end position="383"/>
    </location>
</feature>
<protein>
    <recommendedName>
        <fullName evidence="2">25S rRNA (uridine-N(3))-methyltransferase BMT5-like domain-containing protein</fullName>
    </recommendedName>
</protein>
<evidence type="ECO:0000256" key="1">
    <source>
        <dbReference type="SAM" id="MobiDB-lite"/>
    </source>
</evidence>
<dbReference type="EMBL" id="JAFCMP010000011">
    <property type="protein sequence ID" value="KAG5192083.1"/>
    <property type="molecule type" value="Genomic_DNA"/>
</dbReference>
<dbReference type="GO" id="GO:0070042">
    <property type="term" value="F:rRNA (uridine-N3-)-methyltransferase activity"/>
    <property type="evidence" value="ECO:0007669"/>
    <property type="project" value="InterPro"/>
</dbReference>
<feature type="region of interest" description="Disordered" evidence="1">
    <location>
        <begin position="26"/>
        <end position="66"/>
    </location>
</feature>
<feature type="compositionally biased region" description="Basic and acidic residues" evidence="1">
    <location>
        <begin position="365"/>
        <end position="374"/>
    </location>
</feature>
<feature type="region of interest" description="Disordered" evidence="1">
    <location>
        <begin position="396"/>
        <end position="418"/>
    </location>
</feature>
<feature type="domain" description="25S rRNA (uridine-N(3))-methyltransferase BMT5-like" evidence="2">
    <location>
        <begin position="3"/>
        <end position="205"/>
    </location>
</feature>
<keyword evidence="4" id="KW-1185">Reference proteome</keyword>